<gene>
    <name evidence="1" type="ORF">GCM10008111_13300</name>
</gene>
<dbReference type="EMBL" id="BMYR01000004">
    <property type="protein sequence ID" value="GGW58445.1"/>
    <property type="molecule type" value="Genomic_DNA"/>
</dbReference>
<name>A0ABQ2WKJ8_9ALTE</name>
<comment type="caution">
    <text evidence="1">The sequence shown here is derived from an EMBL/GenBank/DDBJ whole genome shotgun (WGS) entry which is preliminary data.</text>
</comment>
<reference evidence="2" key="1">
    <citation type="journal article" date="2019" name="Int. J. Syst. Evol. Microbiol.">
        <title>The Global Catalogue of Microorganisms (GCM) 10K type strain sequencing project: providing services to taxonomists for standard genome sequencing and annotation.</title>
        <authorList>
            <consortium name="The Broad Institute Genomics Platform"/>
            <consortium name="The Broad Institute Genome Sequencing Center for Infectious Disease"/>
            <person name="Wu L."/>
            <person name="Ma J."/>
        </authorList>
    </citation>
    <scope>NUCLEOTIDE SEQUENCE [LARGE SCALE GENOMIC DNA]</scope>
    <source>
        <strain evidence="2">KCTC 23723</strain>
    </source>
</reference>
<evidence type="ECO:0000313" key="2">
    <source>
        <dbReference type="Proteomes" id="UP000634667"/>
    </source>
</evidence>
<keyword evidence="2" id="KW-1185">Reference proteome</keyword>
<evidence type="ECO:0000313" key="1">
    <source>
        <dbReference type="EMBL" id="GGW58445.1"/>
    </source>
</evidence>
<protein>
    <submittedName>
        <fullName evidence="1">Uncharacterized protein</fullName>
    </submittedName>
</protein>
<dbReference type="Proteomes" id="UP000634667">
    <property type="component" value="Unassembled WGS sequence"/>
</dbReference>
<proteinExistence type="predicted"/>
<organism evidence="1 2">
    <name type="scientific">Alishewanella tabrizica</name>
    <dbReference type="NCBI Taxonomy" id="671278"/>
    <lineage>
        <taxon>Bacteria</taxon>
        <taxon>Pseudomonadati</taxon>
        <taxon>Pseudomonadota</taxon>
        <taxon>Gammaproteobacteria</taxon>
        <taxon>Alteromonadales</taxon>
        <taxon>Alteromonadaceae</taxon>
        <taxon>Alishewanella</taxon>
    </lineage>
</organism>
<accession>A0ABQ2WKJ8</accession>
<sequence>MRYFVLFLVTFFSKVLYPQPCTVEMKQAMSDLTFAQIIELVEQEGEAYAQFAQMLHAINPHLDFKQDRQFYLQHSQFKRRTVHFNGDALKGVFFGLYFSGGSGGLSSDTGFGLFIGLDSKNCQLRSISYDVPF</sequence>